<dbReference type="EMBL" id="MNCJ02000326">
    <property type="protein sequence ID" value="KAF5782655.1"/>
    <property type="molecule type" value="Genomic_DNA"/>
</dbReference>
<dbReference type="SUPFAM" id="SSF54928">
    <property type="entry name" value="RNA-binding domain, RBD"/>
    <property type="match status" value="1"/>
</dbReference>
<reference evidence="7" key="2">
    <citation type="submission" date="2020-06" db="EMBL/GenBank/DDBJ databases">
        <title>Helianthus annuus Genome sequencing and assembly Release 2.</title>
        <authorList>
            <person name="Gouzy J."/>
            <person name="Langlade N."/>
            <person name="Munos S."/>
        </authorList>
    </citation>
    <scope>NUCLEOTIDE SEQUENCE</scope>
    <source>
        <tissue evidence="7">Leaves</tissue>
    </source>
</reference>
<evidence type="ECO:0000259" key="6">
    <source>
        <dbReference type="PROSITE" id="PS50102"/>
    </source>
</evidence>
<evidence type="ECO:0000313" key="8">
    <source>
        <dbReference type="Proteomes" id="UP000215914"/>
    </source>
</evidence>
<dbReference type="PROSITE" id="PS50102">
    <property type="entry name" value="RRM"/>
    <property type="match status" value="1"/>
</dbReference>
<feature type="compositionally biased region" description="Polar residues" evidence="5">
    <location>
        <begin position="561"/>
        <end position="574"/>
    </location>
</feature>
<dbReference type="InterPro" id="IPR035979">
    <property type="entry name" value="RBD_domain_sf"/>
</dbReference>
<dbReference type="Gene3D" id="3.30.70.330">
    <property type="match status" value="1"/>
</dbReference>
<dbReference type="Pfam" id="PF00076">
    <property type="entry name" value="RRM_1"/>
    <property type="match status" value="1"/>
</dbReference>
<feature type="compositionally biased region" description="Polar residues" evidence="5">
    <location>
        <begin position="540"/>
        <end position="549"/>
    </location>
</feature>
<feature type="domain" description="RRM" evidence="6">
    <location>
        <begin position="36"/>
        <end position="113"/>
    </location>
</feature>
<dbReference type="GO" id="GO:0006397">
    <property type="term" value="P:mRNA processing"/>
    <property type="evidence" value="ECO:0007669"/>
    <property type="project" value="UniProtKB-KW"/>
</dbReference>
<name>A0A9K3HR69_HELAN</name>
<proteinExistence type="predicted"/>
<sequence>MEFEKNWGGNEVDDERPWTDVQYRKNRKSRGAGVEITFLVQNLPERTTKEILWRSFQPHGFVTDAYVARKKDKKGNFFGFVRFVGVGNVGETIQQMNTVKIFEAKVTVSLAKYDKNHKKFIYTPKVMGEKVWMPKEPVHSSEQGTGVNPPGGAAVREGRSFASLFQKEGHASFSESKTLVVEGNGSKYPLHCRGRSIHGVVKDLPTLNNLNSILSNGGLTNYGLSYIGGLSILLTLGNPGNVRETLNNHSELLSSAFSRYHGWNGEDLPMDRVATLRITGVPVHLKENSLFDRIGSLFGRVVQESSFSWLGPDNSDSIVKVLVPPGKRIEETVVMQWKDRRFVVWVSETVEVWSPDLEDENDSEDSGSDSESENNDDVFGEAEEVEEGEIRPDGTTVDHREASRTEPSPEVEKSPSINSQEGMHEVHGGVEVVNDIPTSEDDVIVVSLDKCENNNGRKENVGDPYVKDVRDNFLYEETTMDSSALNDDKVDNIGFVQGKICGGGPHYAYGNSIASQDGPINSPGPCAPATNGKRTRDQRSPPSVGSTQGPHIKIRHAGEDSVNNSLDLNRSIGTPNPGDDVATDNPPAQNPEVDSSNVSDYGRDRSYNGNRGDRGCQVARF</sequence>
<gene>
    <name evidence="7" type="ORF">HanXRQr2_Chr11g0498571</name>
</gene>
<evidence type="ECO:0000313" key="7">
    <source>
        <dbReference type="EMBL" id="KAF5782655.1"/>
    </source>
</evidence>
<keyword evidence="1" id="KW-0507">mRNA processing</keyword>
<dbReference type="PANTHER" id="PTHR23147">
    <property type="entry name" value="SERINE/ARGININE RICH SPLICING FACTOR"/>
    <property type="match status" value="1"/>
</dbReference>
<feature type="compositionally biased region" description="Basic and acidic residues" evidence="5">
    <location>
        <begin position="601"/>
        <end position="614"/>
    </location>
</feature>
<evidence type="ECO:0000256" key="4">
    <source>
        <dbReference type="PROSITE-ProRule" id="PRU00176"/>
    </source>
</evidence>
<protein>
    <submittedName>
        <fullName evidence="7">RNA recognition motif domain, nucleotide-binding alpha-beta plait domain superfamily</fullName>
    </submittedName>
</protein>
<evidence type="ECO:0000256" key="2">
    <source>
        <dbReference type="ARBA" id="ARBA00022728"/>
    </source>
</evidence>
<organism evidence="7 8">
    <name type="scientific">Helianthus annuus</name>
    <name type="common">Common sunflower</name>
    <dbReference type="NCBI Taxonomy" id="4232"/>
    <lineage>
        <taxon>Eukaryota</taxon>
        <taxon>Viridiplantae</taxon>
        <taxon>Streptophyta</taxon>
        <taxon>Embryophyta</taxon>
        <taxon>Tracheophyta</taxon>
        <taxon>Spermatophyta</taxon>
        <taxon>Magnoliopsida</taxon>
        <taxon>eudicotyledons</taxon>
        <taxon>Gunneridae</taxon>
        <taxon>Pentapetalae</taxon>
        <taxon>asterids</taxon>
        <taxon>campanulids</taxon>
        <taxon>Asterales</taxon>
        <taxon>Asteraceae</taxon>
        <taxon>Asteroideae</taxon>
        <taxon>Heliantheae alliance</taxon>
        <taxon>Heliantheae</taxon>
        <taxon>Helianthus</taxon>
    </lineage>
</organism>
<dbReference type="SMART" id="SM00360">
    <property type="entry name" value="RRM"/>
    <property type="match status" value="1"/>
</dbReference>
<keyword evidence="4" id="KW-0694">RNA-binding</keyword>
<keyword evidence="8" id="KW-1185">Reference proteome</keyword>
<feature type="region of interest" description="Disordered" evidence="5">
    <location>
        <begin position="355"/>
        <end position="423"/>
    </location>
</feature>
<dbReference type="Gramene" id="mRNA:HanXRQr2_Chr11g0498571">
    <property type="protein sequence ID" value="mRNA:HanXRQr2_Chr11g0498571"/>
    <property type="gene ID" value="HanXRQr2_Chr11g0498571"/>
</dbReference>
<dbReference type="InterPro" id="IPR000504">
    <property type="entry name" value="RRM_dom"/>
</dbReference>
<dbReference type="GO" id="GO:0003723">
    <property type="term" value="F:RNA binding"/>
    <property type="evidence" value="ECO:0007669"/>
    <property type="project" value="UniProtKB-UniRule"/>
</dbReference>
<feature type="compositionally biased region" description="Basic and acidic residues" evidence="5">
    <location>
        <begin position="388"/>
        <end position="404"/>
    </location>
</feature>
<reference evidence="7" key="1">
    <citation type="journal article" date="2017" name="Nature">
        <title>The sunflower genome provides insights into oil metabolism, flowering and Asterid evolution.</title>
        <authorList>
            <person name="Badouin H."/>
            <person name="Gouzy J."/>
            <person name="Grassa C.J."/>
            <person name="Murat F."/>
            <person name="Staton S.E."/>
            <person name="Cottret L."/>
            <person name="Lelandais-Briere C."/>
            <person name="Owens G.L."/>
            <person name="Carrere S."/>
            <person name="Mayjonade B."/>
            <person name="Legrand L."/>
            <person name="Gill N."/>
            <person name="Kane N.C."/>
            <person name="Bowers J.E."/>
            <person name="Hubner S."/>
            <person name="Bellec A."/>
            <person name="Berard A."/>
            <person name="Berges H."/>
            <person name="Blanchet N."/>
            <person name="Boniface M.C."/>
            <person name="Brunel D."/>
            <person name="Catrice O."/>
            <person name="Chaidir N."/>
            <person name="Claudel C."/>
            <person name="Donnadieu C."/>
            <person name="Faraut T."/>
            <person name="Fievet G."/>
            <person name="Helmstetter N."/>
            <person name="King M."/>
            <person name="Knapp S.J."/>
            <person name="Lai Z."/>
            <person name="Le Paslier M.C."/>
            <person name="Lippi Y."/>
            <person name="Lorenzon L."/>
            <person name="Mandel J.R."/>
            <person name="Marage G."/>
            <person name="Marchand G."/>
            <person name="Marquand E."/>
            <person name="Bret-Mestries E."/>
            <person name="Morien E."/>
            <person name="Nambeesan S."/>
            <person name="Nguyen T."/>
            <person name="Pegot-Espagnet P."/>
            <person name="Pouilly N."/>
            <person name="Raftis F."/>
            <person name="Sallet E."/>
            <person name="Schiex T."/>
            <person name="Thomas J."/>
            <person name="Vandecasteele C."/>
            <person name="Vares D."/>
            <person name="Vear F."/>
            <person name="Vautrin S."/>
            <person name="Crespi M."/>
            <person name="Mangin B."/>
            <person name="Burke J.M."/>
            <person name="Salse J."/>
            <person name="Munos S."/>
            <person name="Vincourt P."/>
            <person name="Rieseberg L.H."/>
            <person name="Langlade N.B."/>
        </authorList>
    </citation>
    <scope>NUCLEOTIDE SEQUENCE</scope>
    <source>
        <tissue evidence="7">Leaves</tissue>
    </source>
</reference>
<dbReference type="Proteomes" id="UP000215914">
    <property type="component" value="Unassembled WGS sequence"/>
</dbReference>
<dbReference type="InterPro" id="IPR050907">
    <property type="entry name" value="SRSF"/>
</dbReference>
<keyword evidence="3" id="KW-0508">mRNA splicing</keyword>
<accession>A0A9K3HR69</accession>
<feature type="compositionally biased region" description="Acidic residues" evidence="5">
    <location>
        <begin position="356"/>
        <end position="387"/>
    </location>
</feature>
<dbReference type="GO" id="GO:0008380">
    <property type="term" value="P:RNA splicing"/>
    <property type="evidence" value="ECO:0007669"/>
    <property type="project" value="UniProtKB-KW"/>
</dbReference>
<evidence type="ECO:0000256" key="5">
    <source>
        <dbReference type="SAM" id="MobiDB-lite"/>
    </source>
</evidence>
<dbReference type="GO" id="GO:0005681">
    <property type="term" value="C:spliceosomal complex"/>
    <property type="evidence" value="ECO:0007669"/>
    <property type="project" value="UniProtKB-KW"/>
</dbReference>
<dbReference type="InterPro" id="IPR012677">
    <property type="entry name" value="Nucleotide-bd_a/b_plait_sf"/>
</dbReference>
<keyword evidence="2" id="KW-0747">Spliceosome</keyword>
<evidence type="ECO:0000256" key="3">
    <source>
        <dbReference type="ARBA" id="ARBA00023187"/>
    </source>
</evidence>
<dbReference type="AlphaFoldDB" id="A0A9K3HR69"/>
<comment type="caution">
    <text evidence="7">The sequence shown here is derived from an EMBL/GenBank/DDBJ whole genome shotgun (WGS) entry which is preliminary data.</text>
</comment>
<evidence type="ECO:0000256" key="1">
    <source>
        <dbReference type="ARBA" id="ARBA00022664"/>
    </source>
</evidence>
<feature type="region of interest" description="Disordered" evidence="5">
    <location>
        <begin position="514"/>
        <end position="621"/>
    </location>
</feature>